<keyword evidence="10" id="KW-1185">Reference proteome</keyword>
<gene>
    <name evidence="9" type="primary">gmd_2</name>
    <name evidence="7" type="synonym">gmd</name>
    <name evidence="9" type="ORF">DSM101010T_09210</name>
</gene>
<dbReference type="PANTHER" id="PTHR43715">
    <property type="entry name" value="GDP-MANNOSE 4,6-DEHYDRATASE"/>
    <property type="match status" value="1"/>
</dbReference>
<dbReference type="CDD" id="cd05260">
    <property type="entry name" value="GDP_MD_SDR_e"/>
    <property type="match status" value="1"/>
</dbReference>
<dbReference type="InterPro" id="IPR036291">
    <property type="entry name" value="NAD(P)-bd_dom_sf"/>
</dbReference>
<accession>A0A7J0BFY2</accession>
<dbReference type="AlphaFoldDB" id="A0A7J0BFY2"/>
<dbReference type="Gene3D" id="3.40.50.720">
    <property type="entry name" value="NAD(P)-binding Rossmann-like Domain"/>
    <property type="match status" value="1"/>
</dbReference>
<evidence type="ECO:0000313" key="9">
    <source>
        <dbReference type="EMBL" id="GFM32556.1"/>
    </source>
</evidence>
<dbReference type="RefSeq" id="WP_174404255.1">
    <property type="nucleotide sequence ID" value="NZ_BLVO01000012.1"/>
</dbReference>
<evidence type="ECO:0000256" key="1">
    <source>
        <dbReference type="ARBA" id="ARBA00000188"/>
    </source>
</evidence>
<evidence type="ECO:0000256" key="6">
    <source>
        <dbReference type="ARBA" id="ARBA00059383"/>
    </source>
</evidence>
<evidence type="ECO:0000256" key="5">
    <source>
        <dbReference type="ARBA" id="ARBA00023239"/>
    </source>
</evidence>
<dbReference type="GO" id="GO:0042351">
    <property type="term" value="P:'de novo' GDP-L-fucose biosynthetic process"/>
    <property type="evidence" value="ECO:0007669"/>
    <property type="project" value="TreeGrafter"/>
</dbReference>
<comment type="caution">
    <text evidence="7">Lacks conserved residue(s) required for the propagation of feature annotation.</text>
</comment>
<sequence>MAPEETVQKRTEQDSAIEKQSAKKRALITGISGQDGAYLAKNLLARGYEVHGTSRDSETTSFWRLEHLGVRGNVVIHSMSATELHSVLHVLRQVQPDEIYNLAGQSSVSLSFEQPLETMTSNIIGTLNLLEAIRFLGVGVRLYNAGSSESFGDVGGVPATIGKPFNPRSPYAVAKATAFWEVANYREAYGLYACSGVLFNHESPLRSPRFVTRKIVSAACRIAAGSGETLHLGNMDVQRDWGWAEEYVEAMWRMLQQPEPRDYVIATGVQSSLRDFVHEAFACVGLDWRAHVHADPSLLRPSDIASSVGDPAVAERELGWKATMHMPDVVKEMIRHEQAGLSGE</sequence>
<dbReference type="GO" id="GO:0008446">
    <property type="term" value="F:GDP-mannose 4,6-dehydratase activity"/>
    <property type="evidence" value="ECO:0007669"/>
    <property type="project" value="UniProtKB-UniRule"/>
</dbReference>
<protein>
    <recommendedName>
        <fullName evidence="4 7">GDP-mannose 4,6-dehydratase</fullName>
        <ecNumber evidence="4 7">4.2.1.47</ecNumber>
    </recommendedName>
    <alternativeName>
        <fullName evidence="7">GDP-D-mannose dehydratase</fullName>
    </alternativeName>
</protein>
<proteinExistence type="inferred from homology"/>
<dbReference type="EC" id="4.2.1.47" evidence="4 7"/>
<organism evidence="9 10">
    <name type="scientific">Desulfovibrio subterraneus</name>
    <dbReference type="NCBI Taxonomy" id="2718620"/>
    <lineage>
        <taxon>Bacteria</taxon>
        <taxon>Pseudomonadati</taxon>
        <taxon>Thermodesulfobacteriota</taxon>
        <taxon>Desulfovibrionia</taxon>
        <taxon>Desulfovibrionales</taxon>
        <taxon>Desulfovibrionaceae</taxon>
        <taxon>Desulfovibrio</taxon>
    </lineage>
</organism>
<reference evidence="9 10" key="1">
    <citation type="submission" date="2020-05" db="EMBL/GenBank/DDBJ databases">
        <title>Draft genome sequence of Desulfovibrio sp. strain HN2T.</title>
        <authorList>
            <person name="Ueno A."/>
            <person name="Tamazawa S."/>
            <person name="Tamamura S."/>
            <person name="Murakami T."/>
            <person name="Kiyama T."/>
            <person name="Inomata H."/>
            <person name="Amano Y."/>
            <person name="Miyakawa K."/>
            <person name="Tamaki H."/>
            <person name="Naganuma T."/>
            <person name="Kaneko K."/>
        </authorList>
    </citation>
    <scope>NUCLEOTIDE SEQUENCE [LARGE SCALE GENOMIC DNA]</scope>
    <source>
        <strain evidence="9 10">HN2</strain>
    </source>
</reference>
<dbReference type="HAMAP" id="MF_00955">
    <property type="entry name" value="GDP_Man_dehydratase"/>
    <property type="match status" value="1"/>
</dbReference>
<comment type="catalytic activity">
    <reaction evidence="1 7">
        <text>GDP-alpha-D-mannose = GDP-4-dehydro-alpha-D-rhamnose + H2O</text>
        <dbReference type="Rhea" id="RHEA:23820"/>
        <dbReference type="ChEBI" id="CHEBI:15377"/>
        <dbReference type="ChEBI" id="CHEBI:57527"/>
        <dbReference type="ChEBI" id="CHEBI:57964"/>
        <dbReference type="EC" id="4.2.1.47"/>
    </reaction>
</comment>
<comment type="function">
    <text evidence="6 7">Catalyzes the conversion of GDP-D-mannose to GDP-4-dehydro-6-deoxy-D-mannose.</text>
</comment>
<evidence type="ECO:0000256" key="7">
    <source>
        <dbReference type="HAMAP-Rule" id="MF_00955"/>
    </source>
</evidence>
<dbReference type="Gene3D" id="3.90.25.10">
    <property type="entry name" value="UDP-galactose 4-epimerase, domain 1"/>
    <property type="match status" value="1"/>
</dbReference>
<dbReference type="FunFam" id="3.40.50.720:FF:000924">
    <property type="entry name" value="GDP-mannose 4,6 dehydratase"/>
    <property type="match status" value="1"/>
</dbReference>
<comment type="cofactor">
    <cofactor evidence="2 7">
        <name>NADP(+)</name>
        <dbReference type="ChEBI" id="CHEBI:58349"/>
    </cofactor>
</comment>
<dbReference type="InterPro" id="IPR016040">
    <property type="entry name" value="NAD(P)-bd_dom"/>
</dbReference>
<evidence type="ECO:0000259" key="8">
    <source>
        <dbReference type="Pfam" id="PF16363"/>
    </source>
</evidence>
<evidence type="ECO:0000256" key="4">
    <source>
        <dbReference type="ARBA" id="ARBA00011989"/>
    </source>
</evidence>
<dbReference type="EMBL" id="BLVO01000012">
    <property type="protein sequence ID" value="GFM32556.1"/>
    <property type="molecule type" value="Genomic_DNA"/>
</dbReference>
<keyword evidence="7" id="KW-0521">NADP</keyword>
<name>A0A7J0BFY2_9BACT</name>
<dbReference type="Pfam" id="PF16363">
    <property type="entry name" value="GDP_Man_Dehyd"/>
    <property type="match status" value="1"/>
</dbReference>
<dbReference type="InterPro" id="IPR006368">
    <property type="entry name" value="GDP_Man_deHydtase"/>
</dbReference>
<dbReference type="PANTHER" id="PTHR43715:SF1">
    <property type="entry name" value="GDP-MANNOSE 4,6 DEHYDRATASE"/>
    <property type="match status" value="1"/>
</dbReference>
<evidence type="ECO:0000256" key="3">
    <source>
        <dbReference type="ARBA" id="ARBA00009263"/>
    </source>
</evidence>
<feature type="domain" description="NAD(P)-binding" evidence="8">
    <location>
        <begin position="27"/>
        <end position="333"/>
    </location>
</feature>
<keyword evidence="5 7" id="KW-0456">Lyase</keyword>
<dbReference type="GO" id="GO:0070401">
    <property type="term" value="F:NADP+ binding"/>
    <property type="evidence" value="ECO:0007669"/>
    <property type="project" value="UniProtKB-UniRule"/>
</dbReference>
<dbReference type="SUPFAM" id="SSF51735">
    <property type="entry name" value="NAD(P)-binding Rossmann-fold domains"/>
    <property type="match status" value="1"/>
</dbReference>
<evidence type="ECO:0000256" key="2">
    <source>
        <dbReference type="ARBA" id="ARBA00001937"/>
    </source>
</evidence>
<comment type="similarity">
    <text evidence="3 7">Belongs to the NAD(P)-dependent epimerase/dehydratase family. GDP-mannose 4,6-dehydratase subfamily.</text>
</comment>
<evidence type="ECO:0000313" key="10">
    <source>
        <dbReference type="Proteomes" id="UP000503840"/>
    </source>
</evidence>
<comment type="caution">
    <text evidence="9">The sequence shown here is derived from an EMBL/GenBank/DDBJ whole genome shotgun (WGS) entry which is preliminary data.</text>
</comment>
<dbReference type="Proteomes" id="UP000503840">
    <property type="component" value="Unassembled WGS sequence"/>
</dbReference>